<name>A0A0C6ELE4_STAAU</name>
<dbReference type="Pfam" id="PF08346">
    <property type="entry name" value="AntA"/>
    <property type="match status" value="1"/>
</dbReference>
<dbReference type="InterPro" id="IPR005039">
    <property type="entry name" value="Ant_C"/>
</dbReference>
<evidence type="ECO:0000313" key="3">
    <source>
        <dbReference type="EMBL" id="BAQ35662.1"/>
    </source>
</evidence>
<protein>
    <submittedName>
        <fullName evidence="3">Uncharacterized protein</fullName>
    </submittedName>
</protein>
<sequence>MQALKTKSNIGEMFNIQEKENGEIAISGRELHQALEVSTRYDKWFERMTEYGFENGIDFISQVEKVHGQKRARTYEQVNHILTLDTAKEIAMIQRSEPGKRARQYFIQVEKAWNSPEMIMQRALKIANNTINQLETKIERDKPKIVFADAVATTKTSILVGELAKIIKQNGVNIGQRRLFEWLRQNGFLIKRKGVDYNMPTQYSMERELFEIKETSITHSDGHTSISKTPKVTGKGQQYFVNKFLGEKQTT</sequence>
<evidence type="ECO:0000259" key="1">
    <source>
        <dbReference type="Pfam" id="PF03374"/>
    </source>
</evidence>
<reference evidence="3" key="1">
    <citation type="submission" date="2014-08" db="EMBL/GenBank/DDBJ databases">
        <title>Comparative genomics of MRSA.</title>
        <authorList>
            <person name="Yamamoto T."/>
        </authorList>
    </citation>
    <scope>NUCLEOTIDE SEQUENCE</scope>
    <source>
        <strain evidence="3">OC3</strain>
    </source>
</reference>
<dbReference type="EMBL" id="AB983236">
    <property type="protein sequence ID" value="BAQ35662.1"/>
    <property type="molecule type" value="Genomic_DNA"/>
</dbReference>
<dbReference type="RefSeq" id="WP_046377105.1">
    <property type="nucleotide sequence ID" value="NZ_BBKC01000058.1"/>
</dbReference>
<dbReference type="Pfam" id="PF03374">
    <property type="entry name" value="ANT"/>
    <property type="match status" value="1"/>
</dbReference>
<dbReference type="GO" id="GO:0003677">
    <property type="term" value="F:DNA binding"/>
    <property type="evidence" value="ECO:0007669"/>
    <property type="project" value="InterPro"/>
</dbReference>
<organism evidence="3">
    <name type="scientific">Staphylococcus aureus</name>
    <dbReference type="NCBI Taxonomy" id="1280"/>
    <lineage>
        <taxon>Bacteria</taxon>
        <taxon>Bacillati</taxon>
        <taxon>Bacillota</taxon>
        <taxon>Bacilli</taxon>
        <taxon>Bacillales</taxon>
        <taxon>Staphylococcaceae</taxon>
        <taxon>Staphylococcus</taxon>
    </lineage>
</organism>
<dbReference type="PANTHER" id="PTHR36180:SF1">
    <property type="entry name" value="ANTA_ANTB ANTIREPRESSOR DOMAIN-CONTAINING PROTEIN"/>
    <property type="match status" value="1"/>
</dbReference>
<feature type="domain" description="Antirepressor protein C-terminal" evidence="1">
    <location>
        <begin position="135"/>
        <end position="245"/>
    </location>
</feature>
<feature type="domain" description="AntA/AntB antirepressor" evidence="2">
    <location>
        <begin position="26"/>
        <end position="96"/>
    </location>
</feature>
<evidence type="ECO:0000259" key="2">
    <source>
        <dbReference type="Pfam" id="PF08346"/>
    </source>
</evidence>
<dbReference type="PANTHER" id="PTHR36180">
    <property type="entry name" value="DNA-BINDING PROTEIN-RELATED-RELATED"/>
    <property type="match status" value="1"/>
</dbReference>
<dbReference type="AlphaFoldDB" id="A0A0C6ELE4"/>
<dbReference type="InterPro" id="IPR013557">
    <property type="entry name" value="AntA/B_antirep"/>
</dbReference>
<accession>A0A0C6ELE4</accession>
<proteinExistence type="predicted"/>